<gene>
    <name evidence="1" type="ORF">TH53_13795</name>
</gene>
<sequence>MIVIVDIAENHIPMKNIKLSMCAALMAVSFFACKKANDSLVPENSSGQLNSSSSAAVNAAGVTVLGAPVAEAKIYKLLKGYDKSDKFEASGVYYQNGYFYVVSDNLYEIAKLKKSLPENSSENSLLGSGSGDSQFEGITYAPKSTSAFFVVQETVKNGSQYQPRIREYNSSMEYQSSLWADYYFSEANSNKGFEGIAWISRDGVEYMLGLIEAPGKIVVLKKTSSQWQKVTEIAIPSSAAFGDYSDLTVYGNKIAITSQEDSKLWIGTLSNTDWTISGGKTYEFPRGNSSGVVGAGNNVLYGNIEGVSFISDTQVVVVSDKAKSDQPSYQKFKDQSIHIFNLPL</sequence>
<dbReference type="EMBL" id="JXRA01000058">
    <property type="protein sequence ID" value="KIO76621.1"/>
    <property type="molecule type" value="Genomic_DNA"/>
</dbReference>
<organism evidence="1 2">
    <name type="scientific">Pedobacter lusitanus</name>
    <dbReference type="NCBI Taxonomy" id="1503925"/>
    <lineage>
        <taxon>Bacteria</taxon>
        <taxon>Pseudomonadati</taxon>
        <taxon>Bacteroidota</taxon>
        <taxon>Sphingobacteriia</taxon>
        <taxon>Sphingobacteriales</taxon>
        <taxon>Sphingobacteriaceae</taxon>
        <taxon>Pedobacter</taxon>
    </lineage>
</organism>
<keyword evidence="2" id="KW-1185">Reference proteome</keyword>
<evidence type="ECO:0000313" key="2">
    <source>
        <dbReference type="Proteomes" id="UP000032049"/>
    </source>
</evidence>
<name>A0A0D0GQ09_9SPHI</name>
<comment type="caution">
    <text evidence="1">The sequence shown here is derived from an EMBL/GenBank/DDBJ whole genome shotgun (WGS) entry which is preliminary data.</text>
</comment>
<accession>A0A0D0GQ09</accession>
<proteinExistence type="predicted"/>
<reference evidence="1 2" key="1">
    <citation type="submission" date="2015-01" db="EMBL/GenBank/DDBJ databases">
        <title>Draft genome sequence of Pedobacter sp. NL19 isolated from sludge of an effluent treatment pond in an abandoned uranium mine.</title>
        <authorList>
            <person name="Santos T."/>
            <person name="Caetano T."/>
            <person name="Covas C."/>
            <person name="Cruz A."/>
            <person name="Mendo S."/>
        </authorList>
    </citation>
    <scope>NUCLEOTIDE SEQUENCE [LARGE SCALE GENOMIC DNA]</scope>
    <source>
        <strain evidence="1 2">NL19</strain>
    </source>
</reference>
<protein>
    <submittedName>
        <fullName evidence="1">Uncharacterized protein</fullName>
    </submittedName>
</protein>
<dbReference type="AlphaFoldDB" id="A0A0D0GQ09"/>
<evidence type="ECO:0000313" key="1">
    <source>
        <dbReference type="EMBL" id="KIO76621.1"/>
    </source>
</evidence>
<dbReference type="Proteomes" id="UP000032049">
    <property type="component" value="Unassembled WGS sequence"/>
</dbReference>